<sequence>MDFILEPNQYTLYFGHAWYTTFKPIITNGRSKEIRSKYIEPNEIPPRSNPAYARFEEKEYSIRDFVTDIGGYVSAITYLIFGATKQQPWGLAQNYIFTCSLCKRSLKRSVARKYVSSAGIPLVERIDKRPEGSFLEKRLQIVEDLLQEYYIDTSLLEKVRLCHEHNHEIIAEL</sequence>
<dbReference type="EMBL" id="QKYT01001274">
    <property type="protein sequence ID" value="RIA79480.1"/>
    <property type="molecule type" value="Genomic_DNA"/>
</dbReference>
<dbReference type="Proteomes" id="UP000265703">
    <property type="component" value="Unassembled WGS sequence"/>
</dbReference>
<protein>
    <submittedName>
        <fullName evidence="1">Uncharacterized protein</fullName>
    </submittedName>
</protein>
<name>A0A397RZ26_9GLOM</name>
<gene>
    <name evidence="1" type="ORF">C1645_810759</name>
</gene>
<organism evidence="1 2">
    <name type="scientific">Glomus cerebriforme</name>
    <dbReference type="NCBI Taxonomy" id="658196"/>
    <lineage>
        <taxon>Eukaryota</taxon>
        <taxon>Fungi</taxon>
        <taxon>Fungi incertae sedis</taxon>
        <taxon>Mucoromycota</taxon>
        <taxon>Glomeromycotina</taxon>
        <taxon>Glomeromycetes</taxon>
        <taxon>Glomerales</taxon>
        <taxon>Glomeraceae</taxon>
        <taxon>Glomus</taxon>
    </lineage>
</organism>
<accession>A0A397RZ26</accession>
<dbReference type="AlphaFoldDB" id="A0A397RZ26"/>
<evidence type="ECO:0000313" key="2">
    <source>
        <dbReference type="Proteomes" id="UP000265703"/>
    </source>
</evidence>
<dbReference type="OrthoDB" id="2403806at2759"/>
<comment type="caution">
    <text evidence="1">The sequence shown here is derived from an EMBL/GenBank/DDBJ whole genome shotgun (WGS) entry which is preliminary data.</text>
</comment>
<evidence type="ECO:0000313" key="1">
    <source>
        <dbReference type="EMBL" id="RIA79480.1"/>
    </source>
</evidence>
<reference evidence="1 2" key="1">
    <citation type="submission" date="2018-06" db="EMBL/GenBank/DDBJ databases">
        <title>Comparative genomics reveals the genomic features of Rhizophagus irregularis, R. cerebriforme, R. diaphanum and Gigaspora rosea, and their symbiotic lifestyle signature.</title>
        <authorList>
            <person name="Morin E."/>
            <person name="San Clemente H."/>
            <person name="Chen E.C.H."/>
            <person name="De La Providencia I."/>
            <person name="Hainaut M."/>
            <person name="Kuo A."/>
            <person name="Kohler A."/>
            <person name="Murat C."/>
            <person name="Tang N."/>
            <person name="Roy S."/>
            <person name="Loubradou J."/>
            <person name="Henrissat B."/>
            <person name="Grigoriev I.V."/>
            <person name="Corradi N."/>
            <person name="Roux C."/>
            <person name="Martin F.M."/>
        </authorList>
    </citation>
    <scope>NUCLEOTIDE SEQUENCE [LARGE SCALE GENOMIC DNA]</scope>
    <source>
        <strain evidence="1 2">DAOM 227022</strain>
    </source>
</reference>
<keyword evidence="2" id="KW-1185">Reference proteome</keyword>
<proteinExistence type="predicted"/>